<dbReference type="Proteomes" id="UP000475325">
    <property type="component" value="Unassembled WGS sequence"/>
</dbReference>
<proteinExistence type="predicted"/>
<evidence type="ECO:0000313" key="2">
    <source>
        <dbReference type="Proteomes" id="UP000475325"/>
    </source>
</evidence>
<accession>A0A7C8J3N8</accession>
<dbReference type="AlphaFoldDB" id="A0A7C8J3N8"/>
<sequence>MSSSELGSSDQESDSRKPHTLSLDNHILGIDEAQLLVQGQIQDAYFNYCQEWDSFVALLSSLHSKPRLYHLIIVASEEDLPSLRIFLKLLEPGLETLCLLVDFTHGEFSEYRYPISNELILKHSSTLRHFGILERTGSSADDASIVIGGDDFSFVKPILEACNLKELSIPVDVEIRDGDDCIVGGDFDGFPLDNLETLYLVPEVWPDVVWSMGCDGRWQYPRMEFVLANFLRNVIGIRPNRPNLKYICLGGNADHNPDEFTYGIKWRRNRLVERKTIWYPILEEVSFGKLNKKLWPAFFSGEA</sequence>
<gene>
    <name evidence="1" type="ORF">TWF102_008528</name>
</gene>
<evidence type="ECO:0000313" key="1">
    <source>
        <dbReference type="EMBL" id="KAF3092119.1"/>
    </source>
</evidence>
<protein>
    <submittedName>
        <fullName evidence="1">Uncharacterized protein</fullName>
    </submittedName>
</protein>
<dbReference type="EMBL" id="WIQW01000053">
    <property type="protein sequence ID" value="KAF3092119.1"/>
    <property type="molecule type" value="Genomic_DNA"/>
</dbReference>
<name>A0A7C8J3N8_ORBOL</name>
<comment type="caution">
    <text evidence="1">The sequence shown here is derived from an EMBL/GenBank/DDBJ whole genome shotgun (WGS) entry which is preliminary data.</text>
</comment>
<organism evidence="1 2">
    <name type="scientific">Orbilia oligospora</name>
    <name type="common">Nematode-trapping fungus</name>
    <name type="synonym">Arthrobotrys oligospora</name>
    <dbReference type="NCBI Taxonomy" id="2813651"/>
    <lineage>
        <taxon>Eukaryota</taxon>
        <taxon>Fungi</taxon>
        <taxon>Dikarya</taxon>
        <taxon>Ascomycota</taxon>
        <taxon>Pezizomycotina</taxon>
        <taxon>Orbiliomycetes</taxon>
        <taxon>Orbiliales</taxon>
        <taxon>Orbiliaceae</taxon>
        <taxon>Orbilia</taxon>
    </lineage>
</organism>
<reference evidence="1 2" key="1">
    <citation type="submission" date="2019-06" db="EMBL/GenBank/DDBJ databases">
        <authorList>
            <person name="Palmer J.M."/>
        </authorList>
    </citation>
    <scope>NUCLEOTIDE SEQUENCE [LARGE SCALE GENOMIC DNA]</scope>
    <source>
        <strain evidence="1 2">TWF102</strain>
    </source>
</reference>